<proteinExistence type="predicted"/>
<dbReference type="Proteomes" id="UP000265520">
    <property type="component" value="Unassembled WGS sequence"/>
</dbReference>
<organism evidence="2 3">
    <name type="scientific">Trifolium medium</name>
    <dbReference type="NCBI Taxonomy" id="97028"/>
    <lineage>
        <taxon>Eukaryota</taxon>
        <taxon>Viridiplantae</taxon>
        <taxon>Streptophyta</taxon>
        <taxon>Embryophyta</taxon>
        <taxon>Tracheophyta</taxon>
        <taxon>Spermatophyta</taxon>
        <taxon>Magnoliopsida</taxon>
        <taxon>eudicotyledons</taxon>
        <taxon>Gunneridae</taxon>
        <taxon>Pentapetalae</taxon>
        <taxon>rosids</taxon>
        <taxon>fabids</taxon>
        <taxon>Fabales</taxon>
        <taxon>Fabaceae</taxon>
        <taxon>Papilionoideae</taxon>
        <taxon>50 kb inversion clade</taxon>
        <taxon>NPAAA clade</taxon>
        <taxon>Hologalegina</taxon>
        <taxon>IRL clade</taxon>
        <taxon>Trifolieae</taxon>
        <taxon>Trifolium</taxon>
    </lineage>
</organism>
<comment type="caution">
    <text evidence="2">The sequence shown here is derived from an EMBL/GenBank/DDBJ whole genome shotgun (WGS) entry which is preliminary data.</text>
</comment>
<evidence type="ECO:0000256" key="1">
    <source>
        <dbReference type="SAM" id="MobiDB-lite"/>
    </source>
</evidence>
<name>A0A392U0D8_9FABA</name>
<accession>A0A392U0D8</accession>
<dbReference type="AlphaFoldDB" id="A0A392U0D8"/>
<evidence type="ECO:0000313" key="2">
    <source>
        <dbReference type="EMBL" id="MCI66578.1"/>
    </source>
</evidence>
<feature type="compositionally biased region" description="Polar residues" evidence="1">
    <location>
        <begin position="1"/>
        <end position="18"/>
    </location>
</feature>
<feature type="region of interest" description="Disordered" evidence="1">
    <location>
        <begin position="1"/>
        <end position="29"/>
    </location>
</feature>
<sequence>MAGVNSNVHEQMAENSLQPEHGSDHQDRQFALVTGDDQVSMDHEPYVPQTLPVISTIPPRAPMETIMAALVNAINRQGDL</sequence>
<evidence type="ECO:0000313" key="3">
    <source>
        <dbReference type="Proteomes" id="UP000265520"/>
    </source>
</evidence>
<reference evidence="2 3" key="1">
    <citation type="journal article" date="2018" name="Front. Plant Sci.">
        <title>Red Clover (Trifolium pratense) and Zigzag Clover (T. medium) - A Picture of Genomic Similarities and Differences.</title>
        <authorList>
            <person name="Dluhosova J."/>
            <person name="Istvanek J."/>
            <person name="Nedelnik J."/>
            <person name="Repkova J."/>
        </authorList>
    </citation>
    <scope>NUCLEOTIDE SEQUENCE [LARGE SCALE GENOMIC DNA]</scope>
    <source>
        <strain evidence="3">cv. 10/8</strain>
        <tissue evidence="2">Leaf</tissue>
    </source>
</reference>
<protein>
    <submittedName>
        <fullName evidence="2">Uncharacterized protein</fullName>
    </submittedName>
</protein>
<feature type="non-terminal residue" evidence="2">
    <location>
        <position position="80"/>
    </location>
</feature>
<keyword evidence="3" id="KW-1185">Reference proteome</keyword>
<dbReference type="EMBL" id="LXQA010698170">
    <property type="protein sequence ID" value="MCI66578.1"/>
    <property type="molecule type" value="Genomic_DNA"/>
</dbReference>